<dbReference type="InterPro" id="IPR013216">
    <property type="entry name" value="Methyltransf_11"/>
</dbReference>
<dbReference type="InterPro" id="IPR052356">
    <property type="entry name" value="Thiol_S-MT"/>
</dbReference>
<keyword evidence="1" id="KW-0732">Signal</keyword>
<feature type="chain" id="PRO_5031161072" description="Methyltransferase type 11 domain-containing protein" evidence="1">
    <location>
        <begin position="22"/>
        <end position="327"/>
    </location>
</feature>
<name>A0A7S3V5G1_9STRA</name>
<dbReference type="CDD" id="cd02440">
    <property type="entry name" value="AdoMet_MTases"/>
    <property type="match status" value="1"/>
</dbReference>
<evidence type="ECO:0000256" key="1">
    <source>
        <dbReference type="SAM" id="SignalP"/>
    </source>
</evidence>
<dbReference type="Pfam" id="PF08241">
    <property type="entry name" value="Methyltransf_11"/>
    <property type="match status" value="1"/>
</dbReference>
<evidence type="ECO:0000313" key="3">
    <source>
        <dbReference type="EMBL" id="CAE0457747.1"/>
    </source>
</evidence>
<dbReference type="EMBL" id="HBIO01003762">
    <property type="protein sequence ID" value="CAE0457747.1"/>
    <property type="molecule type" value="Transcribed_RNA"/>
</dbReference>
<gene>
    <name evidence="3" type="ORF">CDEB00056_LOCUS2588</name>
</gene>
<dbReference type="InterPro" id="IPR029063">
    <property type="entry name" value="SAM-dependent_MTases_sf"/>
</dbReference>
<evidence type="ECO:0000259" key="2">
    <source>
        <dbReference type="Pfam" id="PF08241"/>
    </source>
</evidence>
<proteinExistence type="predicted"/>
<organism evidence="3">
    <name type="scientific">Chaetoceros debilis</name>
    <dbReference type="NCBI Taxonomy" id="122233"/>
    <lineage>
        <taxon>Eukaryota</taxon>
        <taxon>Sar</taxon>
        <taxon>Stramenopiles</taxon>
        <taxon>Ochrophyta</taxon>
        <taxon>Bacillariophyta</taxon>
        <taxon>Coscinodiscophyceae</taxon>
        <taxon>Chaetocerotophycidae</taxon>
        <taxon>Chaetocerotales</taxon>
        <taxon>Chaetocerotaceae</taxon>
        <taxon>Chaetoceros</taxon>
    </lineage>
</organism>
<dbReference type="PANTHER" id="PTHR45036:SF1">
    <property type="entry name" value="METHYLTRANSFERASE LIKE 7A"/>
    <property type="match status" value="1"/>
</dbReference>
<dbReference type="PANTHER" id="PTHR45036">
    <property type="entry name" value="METHYLTRANSFERASE LIKE 7B"/>
    <property type="match status" value="1"/>
</dbReference>
<feature type="signal peptide" evidence="1">
    <location>
        <begin position="1"/>
        <end position="21"/>
    </location>
</feature>
<dbReference type="SUPFAM" id="SSF53335">
    <property type="entry name" value="S-adenosyl-L-methionine-dependent methyltransferases"/>
    <property type="match status" value="1"/>
</dbReference>
<protein>
    <recommendedName>
        <fullName evidence="2">Methyltransferase type 11 domain-containing protein</fullName>
    </recommendedName>
</protein>
<accession>A0A7S3V5G1</accession>
<reference evidence="3" key="1">
    <citation type="submission" date="2021-01" db="EMBL/GenBank/DDBJ databases">
        <authorList>
            <person name="Corre E."/>
            <person name="Pelletier E."/>
            <person name="Niang G."/>
            <person name="Scheremetjew M."/>
            <person name="Finn R."/>
            <person name="Kale V."/>
            <person name="Holt S."/>
            <person name="Cochrane G."/>
            <person name="Meng A."/>
            <person name="Brown T."/>
            <person name="Cohen L."/>
        </authorList>
    </citation>
    <scope>NUCLEOTIDE SEQUENCE</scope>
    <source>
        <strain evidence="3">MM31A-1</strain>
    </source>
</reference>
<dbReference type="AlphaFoldDB" id="A0A7S3V5G1"/>
<dbReference type="GO" id="GO:0008757">
    <property type="term" value="F:S-adenosylmethionine-dependent methyltransferase activity"/>
    <property type="evidence" value="ECO:0007669"/>
    <property type="project" value="InterPro"/>
</dbReference>
<dbReference type="Gene3D" id="3.40.50.150">
    <property type="entry name" value="Vaccinia Virus protein VP39"/>
    <property type="match status" value="1"/>
</dbReference>
<sequence>MLIRKICVLLAISKCWVTVMPFHIVAPKTSSRSNHLSIYQSQDPSSESEKDIESTSLTRREVAILAIGGLAYGKVVSVAISKIKRGDAYPPEHESRVANVFKRTLVEAAAAKIDQDRPLRILEVGIGSSCRTIMRGLYDDAIAALSKSDFSAGIDLVGADIDAPSQDTIKDAKERLIGSSDFAGPLSLNVVSADLVEGLSFPDGYFDAITCSLVLCSVSDQPAAVREINRLLNRKGGTLGYVEHVAINLENESEKDQSFMEFQQRTLDPLQQLVAHNCHLHRDTDRLISELFGVQRGVGEILQSERFFVNDMWPVSCQCSGVVRLNA</sequence>
<feature type="domain" description="Methyltransferase type 11" evidence="2">
    <location>
        <begin position="153"/>
        <end position="236"/>
    </location>
</feature>